<evidence type="ECO:0000256" key="1">
    <source>
        <dbReference type="SAM" id="MobiDB-lite"/>
    </source>
</evidence>
<organism evidence="2">
    <name type="scientific">Pseudogymnoascus destructans</name>
    <dbReference type="NCBI Taxonomy" id="655981"/>
    <lineage>
        <taxon>Eukaryota</taxon>
        <taxon>Fungi</taxon>
        <taxon>Dikarya</taxon>
        <taxon>Ascomycota</taxon>
        <taxon>Pezizomycotina</taxon>
        <taxon>Leotiomycetes</taxon>
        <taxon>Thelebolales</taxon>
        <taxon>Thelebolaceae</taxon>
        <taxon>Pseudogymnoascus</taxon>
    </lineage>
</organism>
<dbReference type="VEuPathDB" id="FungiDB:GMDG_02586"/>
<accession>A0A177AHH5</accession>
<dbReference type="GeneID" id="36285210"/>
<dbReference type="AlphaFoldDB" id="A0A177AHH5"/>
<dbReference type="OrthoDB" id="3439863at2759"/>
<feature type="region of interest" description="Disordered" evidence="1">
    <location>
        <begin position="1"/>
        <end position="38"/>
    </location>
</feature>
<protein>
    <submittedName>
        <fullName evidence="2">Uncharacterized protein</fullName>
    </submittedName>
</protein>
<dbReference type="RefSeq" id="XP_024326527.1">
    <property type="nucleotide sequence ID" value="XM_024465794.1"/>
</dbReference>
<sequence>MASNPGPNPLTPPGFARKTIPRLSTPEPPFNYTPISPKDAAMHRLRALQDPETEAINQHYRRTGQLPRVLGSSPLATSSGIAGTRFTPVNRPVAGTSGTRPGGEDVPGVTINRAINGGVAPGANPQGRNPGPARGTRGRLPAPKPMGLPPGVILRQPGLEPRRNMTRYGAFIEDSPEPPPARRPDVPPPTDAEMRARLAMQTGQRGVMKYPIRYMGILPDVLSEDFDASTGYNPPPPGQRGTEAEERAWKKVREESLRGVRFEEWNTSWLMRMAQLKGVSVALEGGDAAVREALERELTEVKIAERAVAVQVAAERRDGGRWARVVEREVEQECYILLDEDKDDLEKIKSKVAMTWQRTKMDIAAGDVSLWLSAVTWGNKPSRMVRWAGRNAEMDDGHWLGFYMYRMTRTGKRAEVEGNERYEREMRKR</sequence>
<feature type="region of interest" description="Disordered" evidence="1">
    <location>
        <begin position="79"/>
        <end position="157"/>
    </location>
</feature>
<feature type="compositionally biased region" description="Pro residues" evidence="1">
    <location>
        <begin position="1"/>
        <end position="12"/>
    </location>
</feature>
<feature type="region of interest" description="Disordered" evidence="1">
    <location>
        <begin position="170"/>
        <end position="190"/>
    </location>
</feature>
<name>A0A177AHH5_9PEZI</name>
<dbReference type="EMBL" id="KV441389">
    <property type="protein sequence ID" value="OAF61250.1"/>
    <property type="molecule type" value="Genomic_DNA"/>
</dbReference>
<reference evidence="2" key="1">
    <citation type="submission" date="2016-03" db="EMBL/GenBank/DDBJ databases">
        <title>Updated assembly of Pseudogymnoascus destructans, the fungus causing white-nose syndrome of bats.</title>
        <authorList>
            <person name="Palmer J.M."/>
            <person name="Drees K.P."/>
            <person name="Foster J.T."/>
            <person name="Lindner D.L."/>
        </authorList>
    </citation>
    <scope>NUCLEOTIDE SEQUENCE [LARGE SCALE GENOMIC DNA]</scope>
    <source>
        <strain evidence="2">20631-21</strain>
    </source>
</reference>
<gene>
    <name evidence="2" type="ORF">VC83_02125</name>
</gene>
<proteinExistence type="predicted"/>
<dbReference type="Proteomes" id="UP000077154">
    <property type="component" value="Unassembled WGS sequence"/>
</dbReference>
<evidence type="ECO:0000313" key="2">
    <source>
        <dbReference type="EMBL" id="OAF61250.1"/>
    </source>
</evidence>